<keyword evidence="1" id="KW-0677">Repeat</keyword>
<evidence type="ECO:0000256" key="2">
    <source>
        <dbReference type="ARBA" id="ARBA00023043"/>
    </source>
</evidence>
<feature type="non-terminal residue" evidence="3">
    <location>
        <position position="137"/>
    </location>
</feature>
<reference evidence="3" key="1">
    <citation type="submission" date="2023-08" db="EMBL/GenBank/DDBJ databases">
        <authorList>
            <person name="Chen Y."/>
            <person name="Shah S."/>
            <person name="Dougan E. K."/>
            <person name="Thang M."/>
            <person name="Chan C."/>
        </authorList>
    </citation>
    <scope>NUCLEOTIDE SEQUENCE</scope>
</reference>
<name>A0AA36NJ37_9DINO</name>
<dbReference type="AlphaFoldDB" id="A0AA36NJ37"/>
<accession>A0AA36NJ37</accession>
<dbReference type="InterPro" id="IPR050776">
    <property type="entry name" value="Ank_Repeat/CDKN_Inhibitor"/>
</dbReference>
<feature type="non-terminal residue" evidence="3">
    <location>
        <position position="1"/>
    </location>
</feature>
<dbReference type="SUPFAM" id="SSF48403">
    <property type="entry name" value="Ankyrin repeat"/>
    <property type="match status" value="1"/>
</dbReference>
<evidence type="ECO:0000313" key="3">
    <source>
        <dbReference type="EMBL" id="CAJ1408979.1"/>
    </source>
</evidence>
<dbReference type="InterPro" id="IPR002110">
    <property type="entry name" value="Ankyrin_rpt"/>
</dbReference>
<dbReference type="PANTHER" id="PTHR24201">
    <property type="entry name" value="ANK_REP_REGION DOMAIN-CONTAINING PROTEIN"/>
    <property type="match status" value="1"/>
</dbReference>
<dbReference type="InterPro" id="IPR036770">
    <property type="entry name" value="Ankyrin_rpt-contain_sf"/>
</dbReference>
<dbReference type="Pfam" id="PF12796">
    <property type="entry name" value="Ank_2"/>
    <property type="match status" value="1"/>
</dbReference>
<comment type="caution">
    <text evidence="3">The sequence shown here is derived from an EMBL/GenBank/DDBJ whole genome shotgun (WGS) entry which is preliminary data.</text>
</comment>
<organism evidence="3 4">
    <name type="scientific">Effrenium voratum</name>
    <dbReference type="NCBI Taxonomy" id="2562239"/>
    <lineage>
        <taxon>Eukaryota</taxon>
        <taxon>Sar</taxon>
        <taxon>Alveolata</taxon>
        <taxon>Dinophyceae</taxon>
        <taxon>Suessiales</taxon>
        <taxon>Symbiodiniaceae</taxon>
        <taxon>Effrenium</taxon>
    </lineage>
</organism>
<keyword evidence="4" id="KW-1185">Reference proteome</keyword>
<dbReference type="Gene3D" id="1.25.40.20">
    <property type="entry name" value="Ankyrin repeat-containing domain"/>
    <property type="match status" value="1"/>
</dbReference>
<proteinExistence type="predicted"/>
<protein>
    <submittedName>
        <fullName evidence="3">Uncharacterized protein</fullName>
    </submittedName>
</protein>
<dbReference type="EMBL" id="CAUJNA010003744">
    <property type="protein sequence ID" value="CAJ1408979.1"/>
    <property type="molecule type" value="Genomic_DNA"/>
</dbReference>
<sequence length="137" mass="14868">WKLRFAPSAFPSVRPWRRSRLLGFMASYGSPAPNASGPNGSRFTSVAEAAQSQNIDAVLEMLAQGYRVDSQGPDGNTALHWVAWFRLDSLLSTLLEKRARPDIGNQSGECPVHWAAKAANVTALDAMTRGNRGLLSV</sequence>
<evidence type="ECO:0000256" key="1">
    <source>
        <dbReference type="ARBA" id="ARBA00022737"/>
    </source>
</evidence>
<keyword evidence="2" id="KW-0040">ANK repeat</keyword>
<dbReference type="Proteomes" id="UP001178507">
    <property type="component" value="Unassembled WGS sequence"/>
</dbReference>
<gene>
    <name evidence="3" type="ORF">EVOR1521_LOCUS30188</name>
</gene>
<evidence type="ECO:0000313" key="4">
    <source>
        <dbReference type="Proteomes" id="UP001178507"/>
    </source>
</evidence>